<dbReference type="InterPro" id="IPR016032">
    <property type="entry name" value="Sig_transdc_resp-reg_C-effctor"/>
</dbReference>
<protein>
    <submittedName>
        <fullName evidence="4">Tetratricopeptide repeat protein</fullName>
    </submittedName>
</protein>
<dbReference type="InterPro" id="IPR019734">
    <property type="entry name" value="TPR_rpt"/>
</dbReference>
<keyword evidence="2" id="KW-1133">Transmembrane helix</keyword>
<dbReference type="SUPFAM" id="SSF48452">
    <property type="entry name" value="TPR-like"/>
    <property type="match status" value="2"/>
</dbReference>
<dbReference type="InterPro" id="IPR000792">
    <property type="entry name" value="Tscrpt_reg_LuxR_C"/>
</dbReference>
<keyword evidence="2" id="KW-0472">Membrane</keyword>
<gene>
    <name evidence="4" type="ORF">ACHKAR_03960</name>
</gene>
<dbReference type="PANTHER" id="PTHR10098">
    <property type="entry name" value="RAPSYN-RELATED"/>
    <property type="match status" value="1"/>
</dbReference>
<organism evidence="4 5">
    <name type="scientific">Marinoscillum luteum</name>
    <dbReference type="NCBI Taxonomy" id="861051"/>
    <lineage>
        <taxon>Bacteria</taxon>
        <taxon>Pseudomonadati</taxon>
        <taxon>Bacteroidota</taxon>
        <taxon>Cytophagia</taxon>
        <taxon>Cytophagales</taxon>
        <taxon>Reichenbachiellaceae</taxon>
        <taxon>Marinoscillum</taxon>
    </lineage>
</organism>
<feature type="transmembrane region" description="Helical" evidence="2">
    <location>
        <begin position="356"/>
        <end position="377"/>
    </location>
</feature>
<dbReference type="Gene3D" id="1.25.40.10">
    <property type="entry name" value="Tetratricopeptide repeat domain"/>
    <property type="match status" value="2"/>
</dbReference>
<keyword evidence="2" id="KW-0812">Transmembrane</keyword>
<dbReference type="InterPro" id="IPR011990">
    <property type="entry name" value="TPR-like_helical_dom_sf"/>
</dbReference>
<evidence type="ECO:0000256" key="1">
    <source>
        <dbReference type="PROSITE-ProRule" id="PRU00339"/>
    </source>
</evidence>
<dbReference type="RefSeq" id="WP_395416264.1">
    <property type="nucleotide sequence ID" value="NZ_JBIPKE010000012.1"/>
</dbReference>
<dbReference type="SUPFAM" id="SSF46894">
    <property type="entry name" value="C-terminal effector domain of the bipartite response regulators"/>
    <property type="match status" value="1"/>
</dbReference>
<dbReference type="Gene3D" id="1.10.10.10">
    <property type="entry name" value="Winged helix-like DNA-binding domain superfamily/Winged helix DNA-binding domain"/>
    <property type="match status" value="1"/>
</dbReference>
<evidence type="ECO:0000259" key="3">
    <source>
        <dbReference type="SMART" id="SM00421"/>
    </source>
</evidence>
<evidence type="ECO:0000313" key="4">
    <source>
        <dbReference type="EMBL" id="MFH6982577.1"/>
    </source>
</evidence>
<dbReference type="SMART" id="SM00028">
    <property type="entry name" value="TPR"/>
    <property type="match status" value="5"/>
</dbReference>
<keyword evidence="5" id="KW-1185">Reference proteome</keyword>
<feature type="repeat" description="TPR" evidence="1">
    <location>
        <begin position="166"/>
        <end position="199"/>
    </location>
</feature>
<dbReference type="SMART" id="SM00421">
    <property type="entry name" value="HTH_LUXR"/>
    <property type="match status" value="1"/>
</dbReference>
<proteinExistence type="predicted"/>
<reference evidence="4 5" key="1">
    <citation type="journal article" date="2013" name="Int. J. Syst. Evol. Microbiol.">
        <title>Marinoscillum luteum sp. nov., isolated from marine sediment.</title>
        <authorList>
            <person name="Cha I.T."/>
            <person name="Park S.J."/>
            <person name="Kim S.J."/>
            <person name="Kim J.G."/>
            <person name="Jung M.Y."/>
            <person name="Shin K.S."/>
            <person name="Kwon K.K."/>
            <person name="Yang S.H."/>
            <person name="Seo Y.S."/>
            <person name="Rhee S.K."/>
        </authorList>
    </citation>
    <scope>NUCLEOTIDE SEQUENCE [LARGE SCALE GENOMIC DNA]</scope>
    <source>
        <strain evidence="4 5">KCTC 23939</strain>
    </source>
</reference>
<feature type="domain" description="HTH luxR-type" evidence="3">
    <location>
        <begin position="476"/>
        <end position="534"/>
    </location>
</feature>
<dbReference type="Pfam" id="PF13424">
    <property type="entry name" value="TPR_12"/>
    <property type="match status" value="1"/>
</dbReference>
<dbReference type="InterPro" id="IPR036388">
    <property type="entry name" value="WH-like_DNA-bd_sf"/>
</dbReference>
<accession>A0ABW7N4R7</accession>
<dbReference type="Proteomes" id="UP001610063">
    <property type="component" value="Unassembled WGS sequence"/>
</dbReference>
<dbReference type="Pfam" id="PF13181">
    <property type="entry name" value="TPR_8"/>
    <property type="match status" value="1"/>
</dbReference>
<keyword evidence="1" id="KW-0802">TPR repeat</keyword>
<dbReference type="PROSITE" id="PS50005">
    <property type="entry name" value="TPR"/>
    <property type="match status" value="1"/>
</dbReference>
<name>A0ABW7N4R7_9BACT</name>
<evidence type="ECO:0000256" key="2">
    <source>
        <dbReference type="SAM" id="Phobius"/>
    </source>
</evidence>
<comment type="caution">
    <text evidence="4">The sequence shown here is derived from an EMBL/GenBank/DDBJ whole genome shotgun (WGS) entry which is preliminary data.</text>
</comment>
<sequence>MRFRLHYIILLLLVGTRLMAQDKIKMDSLYLLVNTSKEDTVKINALLEISQLYHHESYQKAMEAAKQASDIATKSKIKAYEAKTVRAIANVYLSMGDYKNASINYFNALLYYEDIKDTLGLLAMHNNLGVIYDRLHEYDKALDEYFKAQMLLNLQKPSAEMTFRLPTLHNNIANIYQTQGDTSSALQYYTSALRLAQESNNQPLQGTALNNLGKLYMVDLQQPEKAIEYLLEGLKVREAYGDKAEIAKSLVILGNYYLRLNQPDKAEPFAKKSIALSEEIGAMETTMNAYLCLSEIEEAQGKLGESLSTYKAFKAQSDSLRDMQANREITRLQLQYDFDKAEKARAEERRQARLRYITIIITLSIGLLIAILITVIIRSRARQTALLQENLTQDVEIKNKELTTNVMYLIRKNELINSVAERLLKLQPNVLPENYKEIHNIILDLQREADNDSWAEFELRFNQVHTDFYNKLHELHPDLSPADEKLCAFLRLNMSSKEIAAITQQSVKSVEVARARLRKKLNLTNTTSNLVTYLSSLH</sequence>
<dbReference type="EMBL" id="JBIPKE010000012">
    <property type="protein sequence ID" value="MFH6982577.1"/>
    <property type="molecule type" value="Genomic_DNA"/>
</dbReference>
<evidence type="ECO:0000313" key="5">
    <source>
        <dbReference type="Proteomes" id="UP001610063"/>
    </source>
</evidence>